<dbReference type="AlphaFoldDB" id="A0A0G4HRZ8"/>
<dbReference type="VEuPathDB" id="CryptoDB:Cvel_30909"/>
<proteinExistence type="predicted"/>
<sequence>MRKRLGAPRAAVAWVALFLGCALSGTAADTLDELSESDLSLRLAAVVPLSVLPSSKKRFLRGPLFTKTPPNSGFDFSKTFEKFGIGSKEGPQIPEVKLPTEELGKVIPGAGGKLRGAESPRDPFSGLLDTVIGVSTVCEGVEILNVGTDIEPTFTTFALVNVTVSNEGPVAFESFTIESTRDIDFDCPDRDLAPGRSVGAWMAAGVGAMTFCTGNFTPTMEEMESGTFFLSVTAAPIFSSEIQPCCEVPPPKDKKDKSPFDFEFGDLIDLKTDSLKDLTDTSTGAFNLDGFKTLVADGAKLPGEQRRRLFALGLDELKTIPTINDLLPPGVAAPAGTLTGQSVNLGTGKKSNGDDNTAVCETSGVFRGICDPVTAVGGANCTVTAIDVEKLTNGEQADEVGEAVQIIIGGEAVFTYIVTNPGNTPLFNVTLVDDIEGEIDNLISGDVNNDGVLDLDETWIYSASRTVTGGLYSNVATVTGTTFFG</sequence>
<evidence type="ECO:0008006" key="3">
    <source>
        <dbReference type="Google" id="ProtNLM"/>
    </source>
</evidence>
<name>A0A0G4HRZ8_9ALVE</name>
<dbReference type="EMBL" id="CDMZ01003665">
    <property type="protein sequence ID" value="CEM47171.1"/>
    <property type="molecule type" value="Genomic_DNA"/>
</dbReference>
<protein>
    <recommendedName>
        <fullName evidence="3">DUF11 domain-containing protein</fullName>
    </recommendedName>
</protein>
<reference evidence="2" key="1">
    <citation type="submission" date="2014-11" db="EMBL/GenBank/DDBJ databases">
        <authorList>
            <person name="Otto D Thomas"/>
            <person name="Naeem Raeece"/>
        </authorList>
    </citation>
    <scope>NUCLEOTIDE SEQUENCE</scope>
</reference>
<evidence type="ECO:0000313" key="2">
    <source>
        <dbReference type="EMBL" id="CEM47171.1"/>
    </source>
</evidence>
<evidence type="ECO:0000256" key="1">
    <source>
        <dbReference type="SAM" id="SignalP"/>
    </source>
</evidence>
<keyword evidence="1" id="KW-0732">Signal</keyword>
<dbReference type="PROSITE" id="PS51257">
    <property type="entry name" value="PROKAR_LIPOPROTEIN"/>
    <property type="match status" value="1"/>
</dbReference>
<feature type="chain" id="PRO_5005191703" description="DUF11 domain-containing protein" evidence="1">
    <location>
        <begin position="29"/>
        <end position="485"/>
    </location>
</feature>
<organism evidence="2">
    <name type="scientific">Chromera velia CCMP2878</name>
    <dbReference type="NCBI Taxonomy" id="1169474"/>
    <lineage>
        <taxon>Eukaryota</taxon>
        <taxon>Sar</taxon>
        <taxon>Alveolata</taxon>
        <taxon>Colpodellida</taxon>
        <taxon>Chromeraceae</taxon>
        <taxon>Chromera</taxon>
    </lineage>
</organism>
<accession>A0A0G4HRZ8</accession>
<feature type="signal peptide" evidence="1">
    <location>
        <begin position="1"/>
        <end position="28"/>
    </location>
</feature>
<gene>
    <name evidence="2" type="ORF">Cvel_30909</name>
</gene>
<feature type="non-terminal residue" evidence="2">
    <location>
        <position position="485"/>
    </location>
</feature>